<dbReference type="InterPro" id="IPR017441">
    <property type="entry name" value="Protein_kinase_ATP_BS"/>
</dbReference>
<protein>
    <recommendedName>
        <fullName evidence="1">non-specific serine/threonine protein kinase</fullName>
        <ecNumber evidence="1">2.7.11.1</ecNumber>
    </recommendedName>
</protein>
<dbReference type="Proteomes" id="UP000823775">
    <property type="component" value="Unassembled WGS sequence"/>
</dbReference>
<evidence type="ECO:0000313" key="13">
    <source>
        <dbReference type="Proteomes" id="UP000823775"/>
    </source>
</evidence>
<dbReference type="InterPro" id="IPR059233">
    <property type="entry name" value="MobB_NdrA/B/Cbk1"/>
</dbReference>
<feature type="region of interest" description="Disordered" evidence="10">
    <location>
        <begin position="313"/>
        <end position="351"/>
    </location>
</feature>
<evidence type="ECO:0000259" key="11">
    <source>
        <dbReference type="PROSITE" id="PS50011"/>
    </source>
</evidence>
<keyword evidence="6 9" id="KW-0067">ATP-binding</keyword>
<gene>
    <name evidence="12" type="ORF">HAX54_005482</name>
</gene>
<dbReference type="PROSITE" id="PS00107">
    <property type="entry name" value="PROTEIN_KINASE_ATP"/>
    <property type="match status" value="1"/>
</dbReference>
<evidence type="ECO:0000256" key="1">
    <source>
        <dbReference type="ARBA" id="ARBA00012513"/>
    </source>
</evidence>
<evidence type="ECO:0000256" key="7">
    <source>
        <dbReference type="ARBA" id="ARBA00047899"/>
    </source>
</evidence>
<evidence type="ECO:0000256" key="2">
    <source>
        <dbReference type="ARBA" id="ARBA00022527"/>
    </source>
</evidence>
<evidence type="ECO:0000313" key="12">
    <source>
        <dbReference type="EMBL" id="MCD7467836.1"/>
    </source>
</evidence>
<dbReference type="InterPro" id="IPR008271">
    <property type="entry name" value="Ser/Thr_kinase_AS"/>
</dbReference>
<dbReference type="Pfam" id="PF00069">
    <property type="entry name" value="Pkinase"/>
    <property type="match status" value="1"/>
</dbReference>
<comment type="caution">
    <text evidence="12">The sequence shown here is derived from an EMBL/GenBank/DDBJ whole genome shotgun (WGS) entry which is preliminary data.</text>
</comment>
<feature type="compositionally biased region" description="Basic and acidic residues" evidence="10">
    <location>
        <begin position="313"/>
        <end position="339"/>
    </location>
</feature>
<dbReference type="Gene3D" id="3.30.200.20">
    <property type="entry name" value="Phosphorylase Kinase, domain 1"/>
    <property type="match status" value="1"/>
</dbReference>
<reference evidence="12 13" key="1">
    <citation type="journal article" date="2021" name="BMC Genomics">
        <title>Datura genome reveals duplications of psychoactive alkaloid biosynthetic genes and high mutation rate following tissue culture.</title>
        <authorList>
            <person name="Rajewski A."/>
            <person name="Carter-House D."/>
            <person name="Stajich J."/>
            <person name="Litt A."/>
        </authorList>
    </citation>
    <scope>NUCLEOTIDE SEQUENCE [LARGE SCALE GENOMIC DNA]</scope>
    <source>
        <strain evidence="12">AR-01</strain>
    </source>
</reference>
<proteinExistence type="predicted"/>
<name>A0ABS8TAG3_DATST</name>
<dbReference type="PANTHER" id="PTHR24356">
    <property type="entry name" value="SERINE/THREONINE-PROTEIN KINASE"/>
    <property type="match status" value="1"/>
</dbReference>
<dbReference type="EMBL" id="JACEIK010001274">
    <property type="protein sequence ID" value="MCD7467836.1"/>
    <property type="molecule type" value="Genomic_DNA"/>
</dbReference>
<dbReference type="SUPFAM" id="SSF56112">
    <property type="entry name" value="Protein kinase-like (PK-like)"/>
    <property type="match status" value="1"/>
</dbReference>
<dbReference type="PANTHER" id="PTHR24356:SF332">
    <property type="entry name" value="AGC (CAMP-DEPENDENT, CGMP-DEPENDENT AND PROTEIN KINASE C) KINASE FAMILY PROTEIN"/>
    <property type="match status" value="1"/>
</dbReference>
<dbReference type="EC" id="2.7.11.1" evidence="1"/>
<comment type="catalytic activity">
    <reaction evidence="7">
        <text>L-threonyl-[protein] + ATP = O-phospho-L-threonyl-[protein] + ADP + H(+)</text>
        <dbReference type="Rhea" id="RHEA:46608"/>
        <dbReference type="Rhea" id="RHEA-COMP:11060"/>
        <dbReference type="Rhea" id="RHEA-COMP:11605"/>
        <dbReference type="ChEBI" id="CHEBI:15378"/>
        <dbReference type="ChEBI" id="CHEBI:30013"/>
        <dbReference type="ChEBI" id="CHEBI:30616"/>
        <dbReference type="ChEBI" id="CHEBI:61977"/>
        <dbReference type="ChEBI" id="CHEBI:456216"/>
        <dbReference type="EC" id="2.7.11.1"/>
    </reaction>
</comment>
<keyword evidence="4 9" id="KW-0547">Nucleotide-binding</keyword>
<dbReference type="PROSITE" id="PS50011">
    <property type="entry name" value="PROTEIN_KINASE_DOM"/>
    <property type="match status" value="1"/>
</dbReference>
<evidence type="ECO:0000256" key="9">
    <source>
        <dbReference type="PROSITE-ProRule" id="PRU10141"/>
    </source>
</evidence>
<dbReference type="InterPro" id="IPR000719">
    <property type="entry name" value="Prot_kinase_dom"/>
</dbReference>
<dbReference type="SMART" id="SM00220">
    <property type="entry name" value="S_TKc"/>
    <property type="match status" value="1"/>
</dbReference>
<dbReference type="PROSITE" id="PS00108">
    <property type="entry name" value="PROTEIN_KINASE_ST"/>
    <property type="match status" value="1"/>
</dbReference>
<evidence type="ECO:0000256" key="5">
    <source>
        <dbReference type="ARBA" id="ARBA00022777"/>
    </source>
</evidence>
<keyword evidence="2" id="KW-0723">Serine/threonine-protein kinase</keyword>
<keyword evidence="3" id="KW-0808">Transferase</keyword>
<feature type="domain" description="Protein kinase" evidence="11">
    <location>
        <begin position="62"/>
        <end position="383"/>
    </location>
</feature>
<keyword evidence="13" id="KW-1185">Reference proteome</keyword>
<dbReference type="CDD" id="cd21742">
    <property type="entry name" value="MobB_NDR_LATS-like"/>
    <property type="match status" value="1"/>
</dbReference>
<dbReference type="InterPro" id="IPR011009">
    <property type="entry name" value="Kinase-like_dom_sf"/>
</dbReference>
<organism evidence="12 13">
    <name type="scientific">Datura stramonium</name>
    <name type="common">Jimsonweed</name>
    <name type="synonym">Common thornapple</name>
    <dbReference type="NCBI Taxonomy" id="4076"/>
    <lineage>
        <taxon>Eukaryota</taxon>
        <taxon>Viridiplantae</taxon>
        <taxon>Streptophyta</taxon>
        <taxon>Embryophyta</taxon>
        <taxon>Tracheophyta</taxon>
        <taxon>Spermatophyta</taxon>
        <taxon>Magnoliopsida</taxon>
        <taxon>eudicotyledons</taxon>
        <taxon>Gunneridae</taxon>
        <taxon>Pentapetalae</taxon>
        <taxon>asterids</taxon>
        <taxon>lamiids</taxon>
        <taxon>Solanales</taxon>
        <taxon>Solanaceae</taxon>
        <taxon>Solanoideae</taxon>
        <taxon>Datureae</taxon>
        <taxon>Datura</taxon>
    </lineage>
</organism>
<keyword evidence="5" id="KW-0418">Kinase</keyword>
<accession>A0ABS8TAG3</accession>
<evidence type="ECO:0000256" key="3">
    <source>
        <dbReference type="ARBA" id="ARBA00022679"/>
    </source>
</evidence>
<feature type="binding site" evidence="9">
    <location>
        <position position="91"/>
    </location>
    <ligand>
        <name>ATP</name>
        <dbReference type="ChEBI" id="CHEBI:30616"/>
    </ligand>
</feature>
<comment type="catalytic activity">
    <reaction evidence="8">
        <text>L-seryl-[protein] + ATP = O-phospho-L-seryl-[protein] + ADP + H(+)</text>
        <dbReference type="Rhea" id="RHEA:17989"/>
        <dbReference type="Rhea" id="RHEA-COMP:9863"/>
        <dbReference type="Rhea" id="RHEA-COMP:11604"/>
        <dbReference type="ChEBI" id="CHEBI:15378"/>
        <dbReference type="ChEBI" id="CHEBI:29999"/>
        <dbReference type="ChEBI" id="CHEBI:30616"/>
        <dbReference type="ChEBI" id="CHEBI:83421"/>
        <dbReference type="ChEBI" id="CHEBI:456216"/>
        <dbReference type="EC" id="2.7.11.1"/>
    </reaction>
</comment>
<evidence type="ECO:0000256" key="10">
    <source>
        <dbReference type="SAM" id="MobiDB-lite"/>
    </source>
</evidence>
<evidence type="ECO:0000256" key="4">
    <source>
        <dbReference type="ARBA" id="ARBA00022741"/>
    </source>
</evidence>
<sequence>MGTQGVQLQFKAISTPTRWILEKKLASSDVPKEEQMNLIKDLERKETEYMRLRRHKICVDDFELLTIIGRGAFGEVRLCREKKSGNIYAMKKLKKSEMLIRGQVEHVRAERNLLAEVASHCIVKLYYSFQDAEYLYLVMEYLPGGDMMTLLMREDTLSESVAKFYIAQSVLAIESIHKHSYIHRDIKPDNLLLDKTGHMKLSDFGLCKPLDCRTLSTLNENEAMDDENIRDPMDIDSSFPDANDGSNWRSPREQLQHWQMNRRKLAFSTVGTPDYIAPEVLLKKGYGMECDWLFHHGRRLHQGRGMGREIRTQGEEKIMGDEGEREGKEDREGNIEPGRRRGGGFGGGRGRRVEVRDPVWMKVVGEPAMAERKKSNEAKHRISMLRPSKGIPVVRIWVARPATPIGLLYLQWGGQMKEVSGVPPSPTDRKCCSDDKSTASTTLCEGCLGRITAAGVDGSLGDLVLAGRGVAEAVEATPTQETTPVHAGKAQLIPSDTEVFCSVEGRVRRSCSNSISDGPTGVGAAMQELQQIDSFASGDEGIHGPDA</sequence>
<dbReference type="InterPro" id="IPR050236">
    <property type="entry name" value="Ser_Thr_kinase_AGC"/>
</dbReference>
<evidence type="ECO:0000256" key="6">
    <source>
        <dbReference type="ARBA" id="ARBA00022840"/>
    </source>
</evidence>
<dbReference type="Gene3D" id="1.10.510.10">
    <property type="entry name" value="Transferase(Phosphotransferase) domain 1"/>
    <property type="match status" value="2"/>
</dbReference>
<evidence type="ECO:0000256" key="8">
    <source>
        <dbReference type="ARBA" id="ARBA00048679"/>
    </source>
</evidence>